<gene>
    <name evidence="1" type="ORF">NE863_06870</name>
</gene>
<evidence type="ECO:0000313" key="2">
    <source>
        <dbReference type="Proteomes" id="UP001055460"/>
    </source>
</evidence>
<dbReference type="AlphaFoldDB" id="A0A9Q8YAG9"/>
<protein>
    <submittedName>
        <fullName evidence="1">Uncharacterized protein</fullName>
    </submittedName>
</protein>
<sequence>MSFNPRRVKLHELYREVEALGGASHTSEDEVYNRAVDDVLSILRASGFGEGFYIDQREYENRGRLAAREFAPTIGASL</sequence>
<accession>A0A9Q8YAG9</accession>
<reference evidence="1" key="1">
    <citation type="submission" date="2022-06" db="EMBL/GenBank/DDBJ databases">
        <title>Physiological and biochemical characterization and genomic elucidation of a strain of the genus Ensifer adhaerens M8 that combines arsenic oxidation and chromium reduction.</title>
        <authorList>
            <person name="Li X."/>
            <person name="Yu c."/>
        </authorList>
    </citation>
    <scope>NUCLEOTIDE SEQUENCE</scope>
    <source>
        <strain evidence="1">M8</strain>
    </source>
</reference>
<organism evidence="1 2">
    <name type="scientific">Ensifer adhaerens</name>
    <name type="common">Sinorhizobium morelense</name>
    <dbReference type="NCBI Taxonomy" id="106592"/>
    <lineage>
        <taxon>Bacteria</taxon>
        <taxon>Pseudomonadati</taxon>
        <taxon>Pseudomonadota</taxon>
        <taxon>Alphaproteobacteria</taxon>
        <taxon>Hyphomicrobiales</taxon>
        <taxon>Rhizobiaceae</taxon>
        <taxon>Sinorhizobium/Ensifer group</taxon>
        <taxon>Ensifer</taxon>
    </lineage>
</organism>
<proteinExistence type="predicted"/>
<dbReference type="Proteomes" id="UP001055460">
    <property type="component" value="Chromosome"/>
</dbReference>
<dbReference type="EMBL" id="CP098807">
    <property type="protein sequence ID" value="USJ24681.1"/>
    <property type="molecule type" value="Genomic_DNA"/>
</dbReference>
<evidence type="ECO:0000313" key="1">
    <source>
        <dbReference type="EMBL" id="USJ24681.1"/>
    </source>
</evidence>
<dbReference type="RefSeq" id="WP_090426634.1">
    <property type="nucleotide sequence ID" value="NZ_CP098807.1"/>
</dbReference>
<name>A0A9Q8YAG9_ENSAD</name>